<proteinExistence type="inferred from homology"/>
<dbReference type="PRINTS" id="PR00193">
    <property type="entry name" value="MYOSINHEAVY"/>
</dbReference>
<feature type="region of interest" description="Disordered" evidence="20">
    <location>
        <begin position="1158"/>
        <end position="1184"/>
    </location>
</feature>
<evidence type="ECO:0000256" key="12">
    <source>
        <dbReference type="ARBA" id="ARBA00058964"/>
    </source>
</evidence>
<gene>
    <name evidence="23" type="primary">MYO16</name>
</gene>
<feature type="domain" description="Myosin motor" evidence="21">
    <location>
        <begin position="401"/>
        <end position="1077"/>
    </location>
</feature>
<dbReference type="Gene3D" id="3.40.850.10">
    <property type="entry name" value="Kinesin motor domain"/>
    <property type="match status" value="2"/>
</dbReference>
<dbReference type="Pfam" id="PF12796">
    <property type="entry name" value="Ank_2"/>
    <property type="match status" value="2"/>
</dbReference>
<dbReference type="CTD" id="23026"/>
<evidence type="ECO:0000256" key="2">
    <source>
        <dbReference type="ARBA" id="ARBA00022490"/>
    </source>
</evidence>
<dbReference type="FunFam" id="1.25.40.20:FF:000168">
    <property type="entry name" value="Myosin XVI"/>
    <property type="match status" value="1"/>
</dbReference>
<feature type="region of interest" description="Disordered" evidence="20">
    <location>
        <begin position="1258"/>
        <end position="1299"/>
    </location>
</feature>
<comment type="subcellular location">
    <subcellularLocation>
        <location evidence="1">Cytoplasm</location>
    </subcellularLocation>
</comment>
<keyword evidence="6 19" id="KW-0067">ATP-binding</keyword>
<comment type="similarity">
    <text evidence="19">Belongs to the TRAFAC class myosin-kinesin ATPase superfamily. Myosin family.</text>
</comment>
<dbReference type="FunFam" id="1.25.40.20:FF:000100">
    <property type="entry name" value="unconventional myosin-XVI"/>
    <property type="match status" value="1"/>
</dbReference>
<keyword evidence="8 19" id="KW-0518">Myosin</keyword>
<feature type="region of interest" description="Disordered" evidence="20">
    <location>
        <begin position="1778"/>
        <end position="1817"/>
    </location>
</feature>
<dbReference type="InterPro" id="IPR039482">
    <property type="entry name" value="NYAP_N"/>
</dbReference>
<dbReference type="PROSITE" id="PS50088">
    <property type="entry name" value="ANK_REPEAT"/>
    <property type="match status" value="4"/>
</dbReference>
<dbReference type="SUPFAM" id="SSF48403">
    <property type="entry name" value="Ankyrin repeat"/>
    <property type="match status" value="1"/>
</dbReference>
<dbReference type="InterPro" id="IPR002110">
    <property type="entry name" value="Ankyrin_rpt"/>
</dbReference>
<evidence type="ECO:0000256" key="17">
    <source>
        <dbReference type="ARBA" id="ARBA00078786"/>
    </source>
</evidence>
<dbReference type="InterPro" id="IPR036961">
    <property type="entry name" value="Kinesin_motor_dom_sf"/>
</dbReference>
<evidence type="ECO:0000256" key="3">
    <source>
        <dbReference type="ARBA" id="ARBA00022553"/>
    </source>
</evidence>
<dbReference type="InterPro" id="IPR036770">
    <property type="entry name" value="Ankyrin_rpt-contain_sf"/>
</dbReference>
<evidence type="ECO:0000256" key="1">
    <source>
        <dbReference type="ARBA" id="ARBA00004496"/>
    </source>
</evidence>
<evidence type="ECO:0000256" key="15">
    <source>
        <dbReference type="ARBA" id="ARBA00074429"/>
    </source>
</evidence>
<dbReference type="GO" id="GO:0051015">
    <property type="term" value="F:actin filament binding"/>
    <property type="evidence" value="ECO:0007669"/>
    <property type="project" value="TreeGrafter"/>
</dbReference>
<evidence type="ECO:0000256" key="9">
    <source>
        <dbReference type="ARBA" id="ARBA00023175"/>
    </source>
</evidence>
<dbReference type="Gene3D" id="1.25.40.20">
    <property type="entry name" value="Ankyrin repeat-containing domain"/>
    <property type="match status" value="2"/>
</dbReference>
<keyword evidence="7 18" id="KW-0040">ANK repeat</keyword>
<feature type="compositionally biased region" description="Polar residues" evidence="20">
    <location>
        <begin position="1674"/>
        <end position="1691"/>
    </location>
</feature>
<dbReference type="GO" id="GO:2000134">
    <property type="term" value="P:negative regulation of G1/S transition of mitotic cell cycle"/>
    <property type="evidence" value="ECO:0007669"/>
    <property type="project" value="TreeGrafter"/>
</dbReference>
<comment type="function">
    <text evidence="12">Myosins are actin-based motor molecules with ATPase activity. Unconventional myosins serve in intracellular movements. Their highly divergent tails are presumed to bind to membranous compartments, which would be moved relative to actin filaments. May be involved in targeting of the catalytic subunit of protein phosphatase 1 during brain development. Activates PI3K and concomitantly recruits the WAVE1 complex to the close vicinity of PI3K and regulates neuronal morphogenesis.</text>
</comment>
<dbReference type="OrthoDB" id="9935913at2759"/>
<feature type="compositionally biased region" description="Pro residues" evidence="20">
    <location>
        <begin position="1528"/>
        <end position="1542"/>
    </location>
</feature>
<protein>
    <recommendedName>
        <fullName evidence="15">Unconventional myosin-XVI</fullName>
    </recommendedName>
    <alternativeName>
        <fullName evidence="16">Neuronal tyrosine-phosphorylated phosphoinositide-3-kinase adapter 3</fullName>
    </alternativeName>
    <alternativeName>
        <fullName evidence="17">Unconventional myosin-16</fullName>
    </alternativeName>
</protein>
<evidence type="ECO:0000259" key="21">
    <source>
        <dbReference type="PROSITE" id="PS51456"/>
    </source>
</evidence>
<evidence type="ECO:0000313" key="22">
    <source>
        <dbReference type="Proteomes" id="UP000694850"/>
    </source>
</evidence>
<evidence type="ECO:0000256" key="7">
    <source>
        <dbReference type="ARBA" id="ARBA00023043"/>
    </source>
</evidence>
<feature type="region of interest" description="Disordered" evidence="20">
    <location>
        <begin position="1209"/>
        <end position="1239"/>
    </location>
</feature>
<dbReference type="GO" id="GO:0048812">
    <property type="term" value="P:neuron projection morphogenesis"/>
    <property type="evidence" value="ECO:0007669"/>
    <property type="project" value="TreeGrafter"/>
</dbReference>
<dbReference type="InterPro" id="IPR001609">
    <property type="entry name" value="Myosin_head_motor_dom-like"/>
</dbReference>
<dbReference type="GeneID" id="103195387"/>
<comment type="similarity">
    <text evidence="11">In the N-terminal section; belongs to the TRAFAC class myosin-kinesin ATPase superfamily. Myosin family.</text>
</comment>
<evidence type="ECO:0000256" key="13">
    <source>
        <dbReference type="ARBA" id="ARBA00061170"/>
    </source>
</evidence>
<evidence type="ECO:0000256" key="6">
    <source>
        <dbReference type="ARBA" id="ARBA00022840"/>
    </source>
</evidence>
<organism evidence="22 23">
    <name type="scientific">Orycteropus afer afer</name>
    <dbReference type="NCBI Taxonomy" id="1230840"/>
    <lineage>
        <taxon>Eukaryota</taxon>
        <taxon>Metazoa</taxon>
        <taxon>Chordata</taxon>
        <taxon>Craniata</taxon>
        <taxon>Vertebrata</taxon>
        <taxon>Euteleostomi</taxon>
        <taxon>Mammalia</taxon>
        <taxon>Eutheria</taxon>
        <taxon>Afrotheria</taxon>
        <taxon>Tubulidentata</taxon>
        <taxon>Orycteropodidae</taxon>
        <taxon>Orycteropus</taxon>
    </lineage>
</organism>
<feature type="repeat" description="ANK" evidence="18">
    <location>
        <begin position="254"/>
        <end position="286"/>
    </location>
</feature>
<dbReference type="InterPro" id="IPR029353">
    <property type="entry name" value="NYAP_C"/>
</dbReference>
<dbReference type="GO" id="GO:0019903">
    <property type="term" value="F:protein phosphatase binding"/>
    <property type="evidence" value="ECO:0007669"/>
    <property type="project" value="TreeGrafter"/>
</dbReference>
<dbReference type="PROSITE" id="PS50096">
    <property type="entry name" value="IQ"/>
    <property type="match status" value="1"/>
</dbReference>
<sequence>MEIDQCLLESLPLGQRQRLVKRMRCEQIKAYYEREKALQKQDGFLKKLKHGKNQKVHFNLADMIQDAIIHHNDKEVLRLLKEGADPHTPLSSGGSLLHLCARYDNAFITEVLIDRGVNVNQQDEDFWTPMHIACACDNPDIVLLLILAGANVLLQDVNGNIPLDYAAEGTESSCILLTYLDENGVDLTSLRQMKLQRPMSMLSDVKHFLSSGGNVNEKNDEGVTLLHMACASGYKEVVSLILEHGGDLNIADNQYWTPLHLAAKYGQTNLVKLLLMNHANPNLLNCNEEKPSDIAASDFIEEMLLKAEIAWEEKMKEPLSVPTLAQEEPYEEIIHDLPTLSSKLSPLVLSIAKQDSLLEKDIMFKDATKGLCKQQSQDSAPENTTMNVSAKPEQVKLMPPAPNDDLSTLSELNDGSLLYEVQKRFGNNQIYTFIGDILLLVNPFKELPIYSTMVSQLYFSHTGKVCSSLPPHIFSCAERALHQLFQEQRPQCFILSGERGSGKSEASKQIIRHLTCRSGSRRSILDSKFKQVMCILEAFGHAKTPVNDVSSCFIKYLELQFCERKKYLTGARIYTYMLEKSRLVSQPVGQSNFLIFYLLMDGLSAEEKCGLHLNNLSPHRYLDQTIQETTSTAEHSLNREKLAVLKQSLTIIGFSNLEVENLFVILAAILHIGDIQFTALTDADSAFVSDLQLLEQVAGMLQVSTDEMVSALTTDIQYLKGDIIIRRYTIKIAEFYRDLLAKSLYSRLFSFLVNTMNCCLHSQDEHSSIQTLDIGILDIFGFEEFQKNEFEQLCVNMTNEKIHHYINEVLFLQEQTECVQEGVTMETAYSLGNQTGVLDFFFQVMYEIVGAIEKNKDSLSQNLLFVMKTSENVVINHLFQSKLSQTGSLISSYPSFKFRGYKSALLSKKMTSSSVIGENKNYVELSKLLKKKGTSTFLQKLERGGPVSTASQLRKSLTDIIGKLQKSTPHFIHCIKPNNSKLPDTFDKFYVSAQLQYIGVLEMVKIIRYGYPVRLSFTDFLSRYKPLTETFLDEKKLSAEEKCRLILQQCKLQGWQMGVRKVFLKYWQADQLNDLCLQLQRKIITCQKVIRGFLARQHLLQKMTMKQQEVTSINSFLQNTEDMGLKTYDALVIQNASDIARENDRLRNEMNVIYHKEKLEARNKQEEGSKRAEDKCGPRHFHSSSVPVPIAVDNLVQALAGSSIRSPSLHSVFSMDDTSGLPSPRKQPPPKPKRDPNTRLSASYEAVSACLSAATKETANEVLTRPRPHSDDYSTMKKIPPRKPKRSPNTKLSGSYEEISAPKPGEAKLAQTACKAIPHQEPTAMHRATSADGPHQCTLNLTMSQEEDDETEPVYIEMVGNAIKAGCTEADSPDQGESVYEEMKYFLPEESSNSLGMVSFMAASPPLFFESRKPVTFEDGDISCQATGTFKDTCDIPAPFPNLLPHRPPLLVFPPTPVTCSPASDESPLTPLEVKKLPVLETNLKYPVQSEGSSPLSPQYSKNQKGESDRPASPGLTIFNGSNKISPPSTPPPPPLPPPVPPSASYRPSTHFTFPPETYLVNTGKAMASSDLPKVHQKPNSAPVTGVCSSFSKLPYSPVKAARADHRKSNSNCSSPVPYSPPNSRPLTSPLDELTSLFNSGRSVLRKSAAGRKIREPEGFETNMNLTSRDDPSTSEVASETQDRNANNHGIQLSNSLSTCITAENGNSVTNGLPGEDGYSRLSLSGTATSTFQRHRESHATQVIHQLRLSENESVALQELLDWRRKLCEEREDWQQILHHPEPRAPPPPPCKKPAFLKKPEGASCNRLPSELWDTTI</sequence>
<dbReference type="GO" id="GO:0016459">
    <property type="term" value="C:myosin complex"/>
    <property type="evidence" value="ECO:0007669"/>
    <property type="project" value="UniProtKB-KW"/>
</dbReference>
<accession>A0A8B6ZPT8</accession>
<dbReference type="RefSeq" id="XP_007937117.1">
    <property type="nucleotide sequence ID" value="XM_007938926.2"/>
</dbReference>
<keyword evidence="2" id="KW-0963">Cytoplasm</keyword>
<keyword evidence="22" id="KW-1185">Reference proteome</keyword>
<dbReference type="SUPFAM" id="SSF52540">
    <property type="entry name" value="P-loop containing nucleoside triphosphate hydrolases"/>
    <property type="match status" value="1"/>
</dbReference>
<dbReference type="Gene3D" id="1.20.5.4820">
    <property type="match status" value="1"/>
</dbReference>
<dbReference type="Pfam" id="PF15452">
    <property type="entry name" value="NYAP_C"/>
    <property type="match status" value="1"/>
</dbReference>
<evidence type="ECO:0000256" key="4">
    <source>
        <dbReference type="ARBA" id="ARBA00022737"/>
    </source>
</evidence>
<dbReference type="GO" id="GO:0005654">
    <property type="term" value="C:nucleoplasm"/>
    <property type="evidence" value="ECO:0007669"/>
    <property type="project" value="TreeGrafter"/>
</dbReference>
<feature type="binding site" evidence="19">
    <location>
        <begin position="497"/>
        <end position="504"/>
    </location>
    <ligand>
        <name>ATP</name>
        <dbReference type="ChEBI" id="CHEBI:30616"/>
    </ligand>
</feature>
<evidence type="ECO:0000256" key="11">
    <source>
        <dbReference type="ARBA" id="ARBA00046342"/>
    </source>
</evidence>
<feature type="compositionally biased region" description="Basic residues" evidence="20">
    <location>
        <begin position="1279"/>
        <end position="1288"/>
    </location>
</feature>
<dbReference type="Pfam" id="PF15439">
    <property type="entry name" value="NYAP_N"/>
    <property type="match status" value="1"/>
</dbReference>
<feature type="region of interest" description="Actin-binding" evidence="19">
    <location>
        <begin position="957"/>
        <end position="979"/>
    </location>
</feature>
<feature type="compositionally biased region" description="Basic and acidic residues" evidence="20">
    <location>
        <begin position="1158"/>
        <end position="1177"/>
    </location>
</feature>
<dbReference type="SMART" id="SM00248">
    <property type="entry name" value="ANK"/>
    <property type="match status" value="5"/>
</dbReference>
<feature type="repeat" description="ANK" evidence="18">
    <location>
        <begin position="221"/>
        <end position="253"/>
    </location>
</feature>
<evidence type="ECO:0000256" key="10">
    <source>
        <dbReference type="ARBA" id="ARBA00023203"/>
    </source>
</evidence>
<evidence type="ECO:0000256" key="18">
    <source>
        <dbReference type="PROSITE-ProRule" id="PRU00023"/>
    </source>
</evidence>
<dbReference type="PANTHER" id="PTHR47335">
    <property type="entry name" value="UNCONVENTIONAL MYOSIN-XVI"/>
    <property type="match status" value="1"/>
</dbReference>
<dbReference type="SMART" id="SM00242">
    <property type="entry name" value="MYSc"/>
    <property type="match status" value="1"/>
</dbReference>
<evidence type="ECO:0000256" key="16">
    <source>
        <dbReference type="ARBA" id="ARBA00076583"/>
    </source>
</evidence>
<feature type="region of interest" description="Disordered" evidence="20">
    <location>
        <begin position="1486"/>
        <end position="1551"/>
    </location>
</feature>
<feature type="region of interest" description="Disordered" evidence="20">
    <location>
        <begin position="1648"/>
        <end position="1691"/>
    </location>
</feature>
<reference evidence="23" key="1">
    <citation type="submission" date="2025-08" db="UniProtKB">
        <authorList>
            <consortium name="RefSeq"/>
        </authorList>
    </citation>
    <scope>IDENTIFICATION</scope>
</reference>
<evidence type="ECO:0000256" key="14">
    <source>
        <dbReference type="ARBA" id="ARBA00064931"/>
    </source>
</evidence>
<keyword evidence="3" id="KW-0597">Phosphoprotein</keyword>
<dbReference type="Gene3D" id="1.20.120.720">
    <property type="entry name" value="Myosin VI head, motor domain, U50 subdomain"/>
    <property type="match status" value="1"/>
</dbReference>
<dbReference type="Proteomes" id="UP000694850">
    <property type="component" value="Unplaced"/>
</dbReference>
<dbReference type="PROSITE" id="PS51456">
    <property type="entry name" value="MYOSIN_MOTOR"/>
    <property type="match status" value="1"/>
</dbReference>
<keyword evidence="5 19" id="KW-0547">Nucleotide-binding</keyword>
<name>A0A8B6ZPT8_ORYAF</name>
<dbReference type="GO" id="GO:0005524">
    <property type="term" value="F:ATP binding"/>
    <property type="evidence" value="ECO:0007669"/>
    <property type="project" value="UniProtKB-UniRule"/>
</dbReference>
<dbReference type="Gene3D" id="1.20.58.530">
    <property type="match status" value="2"/>
</dbReference>
<dbReference type="InterPro" id="IPR027417">
    <property type="entry name" value="P-loop_NTPase"/>
</dbReference>
<evidence type="ECO:0000256" key="5">
    <source>
        <dbReference type="ARBA" id="ARBA00022741"/>
    </source>
</evidence>
<dbReference type="GO" id="GO:0048471">
    <property type="term" value="C:perinuclear region of cytoplasm"/>
    <property type="evidence" value="ECO:0007669"/>
    <property type="project" value="TreeGrafter"/>
</dbReference>
<evidence type="ECO:0000313" key="23">
    <source>
        <dbReference type="RefSeq" id="XP_007937117.1"/>
    </source>
</evidence>
<feature type="compositionally biased region" description="Polar residues" evidence="20">
    <location>
        <begin position="1490"/>
        <end position="1503"/>
    </location>
</feature>
<dbReference type="GO" id="GO:0003774">
    <property type="term" value="F:cytoskeletal motor activity"/>
    <property type="evidence" value="ECO:0007669"/>
    <property type="project" value="UniProtKB-UniRule"/>
</dbReference>
<comment type="similarity">
    <text evidence="13">In the C-terminal section; belongs to the NYAP family.</text>
</comment>
<dbReference type="Pfam" id="PF00063">
    <property type="entry name" value="Myosin_head"/>
    <property type="match status" value="2"/>
</dbReference>
<dbReference type="PROSITE" id="PS50297">
    <property type="entry name" value="ANK_REP_REGION"/>
    <property type="match status" value="4"/>
</dbReference>
<evidence type="ECO:0000256" key="19">
    <source>
        <dbReference type="PROSITE-ProRule" id="PRU00782"/>
    </source>
</evidence>
<dbReference type="PANTHER" id="PTHR47335:SF1">
    <property type="entry name" value="UNCONVENTIONAL MYOSIN-XVI"/>
    <property type="match status" value="1"/>
</dbReference>
<feature type="repeat" description="ANK" evidence="18">
    <location>
        <begin position="92"/>
        <end position="124"/>
    </location>
</feature>
<feature type="region of interest" description="Disordered" evidence="20">
    <location>
        <begin position="1602"/>
        <end position="1628"/>
    </location>
</feature>
<dbReference type="Gene3D" id="1.10.10.820">
    <property type="match status" value="1"/>
</dbReference>
<feature type="repeat" description="ANK" evidence="18">
    <location>
        <begin position="125"/>
        <end position="157"/>
    </location>
</feature>
<keyword evidence="10 19" id="KW-0009">Actin-binding</keyword>
<dbReference type="GO" id="GO:0043491">
    <property type="term" value="P:phosphatidylinositol 3-kinase/protein kinase B signal transduction"/>
    <property type="evidence" value="ECO:0007669"/>
    <property type="project" value="TreeGrafter"/>
</dbReference>
<keyword evidence="4" id="KW-0677">Repeat</keyword>
<keyword evidence="9 19" id="KW-0505">Motor protein</keyword>
<evidence type="ECO:0000256" key="8">
    <source>
        <dbReference type="ARBA" id="ARBA00023123"/>
    </source>
</evidence>
<evidence type="ECO:0000256" key="20">
    <source>
        <dbReference type="SAM" id="MobiDB-lite"/>
    </source>
</evidence>
<feature type="compositionally biased region" description="Polar residues" evidence="20">
    <location>
        <begin position="1209"/>
        <end position="1221"/>
    </location>
</feature>
<comment type="subunit">
    <text evidence="14">Binds PPP1CA and/or PPP1CC. Binds F-actin in an ATP-sensitive manner. Interacts with ACOT9, ARHGAP26 and PIK3R2. Interacts with components of the WAVE1 complex, CYFIP1 and NCKAP1; this interaction mediates PI3K-WAVE1 association and actin cytoskeleton remodeling. Interacts with KIRREL3.</text>
</comment>
<dbReference type="InterPro" id="IPR052838">
    <property type="entry name" value="Myosin-XVI"/>
</dbReference>